<feature type="compositionally biased region" description="Low complexity" evidence="1">
    <location>
        <begin position="11"/>
        <end position="27"/>
    </location>
</feature>
<evidence type="ECO:0000313" key="3">
    <source>
        <dbReference type="Proteomes" id="UP000001798"/>
    </source>
</evidence>
<dbReference type="EMBL" id="CP009807">
    <property type="protein sequence ID" value="ATZ48338.1"/>
    <property type="molecule type" value="Genomic_DNA"/>
</dbReference>
<dbReference type="AlphaFoldDB" id="A0A384JCF9"/>
<dbReference type="GeneID" id="5441503"/>
<dbReference type="Proteomes" id="UP000001798">
    <property type="component" value="Chromosome 3"/>
</dbReference>
<keyword evidence="3" id="KW-1185">Reference proteome</keyword>
<name>A0A384JCF9_BOTFB</name>
<gene>
    <name evidence="2" type="ORF">BCIN_03g05630</name>
</gene>
<reference evidence="2 3" key="1">
    <citation type="journal article" date="2011" name="PLoS Genet.">
        <title>Genomic analysis of the necrotrophic fungal pathogens Sclerotinia sclerotiorum and Botrytis cinerea.</title>
        <authorList>
            <person name="Amselem J."/>
            <person name="Cuomo C.A."/>
            <person name="van Kan J.A."/>
            <person name="Viaud M."/>
            <person name="Benito E.P."/>
            <person name="Couloux A."/>
            <person name="Coutinho P.M."/>
            <person name="de Vries R.P."/>
            <person name="Dyer P.S."/>
            <person name="Fillinger S."/>
            <person name="Fournier E."/>
            <person name="Gout L."/>
            <person name="Hahn M."/>
            <person name="Kohn L."/>
            <person name="Lapalu N."/>
            <person name="Plummer K.M."/>
            <person name="Pradier J.M."/>
            <person name="Quevillon E."/>
            <person name="Sharon A."/>
            <person name="Simon A."/>
            <person name="ten Have A."/>
            <person name="Tudzynski B."/>
            <person name="Tudzynski P."/>
            <person name="Wincker P."/>
            <person name="Andrew M."/>
            <person name="Anthouard V."/>
            <person name="Beever R.E."/>
            <person name="Beffa R."/>
            <person name="Benoit I."/>
            <person name="Bouzid O."/>
            <person name="Brault B."/>
            <person name="Chen Z."/>
            <person name="Choquer M."/>
            <person name="Collemare J."/>
            <person name="Cotton P."/>
            <person name="Danchin E.G."/>
            <person name="Da Silva C."/>
            <person name="Gautier A."/>
            <person name="Giraud C."/>
            <person name="Giraud T."/>
            <person name="Gonzalez C."/>
            <person name="Grossetete S."/>
            <person name="Guldener U."/>
            <person name="Henrissat B."/>
            <person name="Howlett B.J."/>
            <person name="Kodira C."/>
            <person name="Kretschmer M."/>
            <person name="Lappartient A."/>
            <person name="Leroch M."/>
            <person name="Levis C."/>
            <person name="Mauceli E."/>
            <person name="Neuveglise C."/>
            <person name="Oeser B."/>
            <person name="Pearson M."/>
            <person name="Poulain J."/>
            <person name="Poussereau N."/>
            <person name="Quesneville H."/>
            <person name="Rascle C."/>
            <person name="Schumacher J."/>
            <person name="Segurens B."/>
            <person name="Sexton A."/>
            <person name="Silva E."/>
            <person name="Sirven C."/>
            <person name="Soanes D.M."/>
            <person name="Talbot N.J."/>
            <person name="Templeton M."/>
            <person name="Yandava C."/>
            <person name="Yarden O."/>
            <person name="Zeng Q."/>
            <person name="Rollins J.A."/>
            <person name="Lebrun M.H."/>
            <person name="Dickman M."/>
        </authorList>
    </citation>
    <scope>NUCLEOTIDE SEQUENCE [LARGE SCALE GENOMIC DNA]</scope>
    <source>
        <strain evidence="2 3">B05.10</strain>
    </source>
</reference>
<feature type="compositionally biased region" description="Polar residues" evidence="1">
    <location>
        <begin position="28"/>
        <end position="39"/>
    </location>
</feature>
<evidence type="ECO:0008006" key="4">
    <source>
        <dbReference type="Google" id="ProtNLM"/>
    </source>
</evidence>
<evidence type="ECO:0000256" key="1">
    <source>
        <dbReference type="SAM" id="MobiDB-lite"/>
    </source>
</evidence>
<dbReference type="OMA" id="QWAPRDY"/>
<evidence type="ECO:0000313" key="2">
    <source>
        <dbReference type="EMBL" id="ATZ48338.1"/>
    </source>
</evidence>
<feature type="region of interest" description="Disordered" evidence="1">
    <location>
        <begin position="1"/>
        <end position="51"/>
    </location>
</feature>
<sequence length="319" mass="36252">MSGLRTSIWAPGSYRSPSYNGSGYNNSARENASVSTTRPRTPREMSKNRAIETTREIILDGELANNELRKSSGGLGASQWAPRDYPGRSKTANRQEVWTMVTPTSQHKPMAHANNSSSPAYTSPDLGLPYEVQHYILGMMQRIMEEGCYTFASRWIPDVLQRNNWTCSEAVELSTWRTILPENVPSEAITSHSKSLHHCLANAVRIRNSATHRHIFSSQELRGLAQQAEDLMSLLSDHSRQLKFHKLWTELYDWEKLSVTDMQAARYKMETALQQIGERPMEDDMDWTPNAISLEKVPVVEIESEEVENHDVQDAMEID</sequence>
<dbReference type="KEGG" id="bfu:BCIN_03g05630"/>
<feature type="compositionally biased region" description="Basic and acidic residues" evidence="1">
    <location>
        <begin position="41"/>
        <end position="51"/>
    </location>
</feature>
<protein>
    <recommendedName>
        <fullName evidence="4">Ubiquinol-cytochrome-c reductase cytochrome c1 protein</fullName>
    </recommendedName>
</protein>
<reference evidence="2 3" key="3">
    <citation type="journal article" date="2017" name="Mol. Plant Pathol.">
        <title>A gapless genome sequence of the fungus Botrytis cinerea.</title>
        <authorList>
            <person name="Van Kan J.A."/>
            <person name="Stassen J.H."/>
            <person name="Mosbach A."/>
            <person name="Van Der Lee T.A."/>
            <person name="Faino L."/>
            <person name="Farmer A.D."/>
            <person name="Papasotiriou D.G."/>
            <person name="Zhou S."/>
            <person name="Seidl M.F."/>
            <person name="Cottam E."/>
            <person name="Edel D."/>
            <person name="Hahn M."/>
            <person name="Schwartz D.C."/>
            <person name="Dietrich R.A."/>
            <person name="Widdison S."/>
            <person name="Scalliet G."/>
        </authorList>
    </citation>
    <scope>NUCLEOTIDE SEQUENCE [LARGE SCALE GENOMIC DNA]</scope>
    <source>
        <strain evidence="2 3">B05.10</strain>
    </source>
</reference>
<feature type="region of interest" description="Disordered" evidence="1">
    <location>
        <begin position="69"/>
        <end position="89"/>
    </location>
</feature>
<dbReference type="RefSeq" id="XP_001560856.1">
    <property type="nucleotide sequence ID" value="XM_001560806.2"/>
</dbReference>
<organism evidence="2 3">
    <name type="scientific">Botryotinia fuckeliana (strain B05.10)</name>
    <name type="common">Noble rot fungus</name>
    <name type="synonym">Botrytis cinerea</name>
    <dbReference type="NCBI Taxonomy" id="332648"/>
    <lineage>
        <taxon>Eukaryota</taxon>
        <taxon>Fungi</taxon>
        <taxon>Dikarya</taxon>
        <taxon>Ascomycota</taxon>
        <taxon>Pezizomycotina</taxon>
        <taxon>Leotiomycetes</taxon>
        <taxon>Helotiales</taxon>
        <taxon>Sclerotiniaceae</taxon>
        <taxon>Botrytis</taxon>
    </lineage>
</organism>
<reference evidence="2 3" key="2">
    <citation type="journal article" date="2012" name="Eukaryot. Cell">
        <title>Genome update of Botrytis cinerea strains B05.10 and T4.</title>
        <authorList>
            <person name="Staats M."/>
            <person name="van Kan J.A."/>
        </authorList>
    </citation>
    <scope>NUCLEOTIDE SEQUENCE [LARGE SCALE GENOMIC DNA]</scope>
    <source>
        <strain evidence="2 3">B05.10</strain>
    </source>
</reference>
<dbReference type="VEuPathDB" id="FungiDB:Bcin03g05630"/>
<dbReference type="OrthoDB" id="294702at2759"/>
<proteinExistence type="predicted"/>
<accession>A0A384JCF9</accession>